<feature type="transmembrane region" description="Helical" evidence="1">
    <location>
        <begin position="91"/>
        <end position="108"/>
    </location>
</feature>
<accession>A0ABZ2Z8G2</accession>
<feature type="transmembrane region" description="Helical" evidence="1">
    <location>
        <begin position="60"/>
        <end position="79"/>
    </location>
</feature>
<gene>
    <name evidence="2" type="ORF">WJU22_10075</name>
</gene>
<organism evidence="2 3">
    <name type="scientific">Chitinophaga caseinilytica</name>
    <dbReference type="NCBI Taxonomy" id="2267521"/>
    <lineage>
        <taxon>Bacteria</taxon>
        <taxon>Pseudomonadati</taxon>
        <taxon>Bacteroidota</taxon>
        <taxon>Chitinophagia</taxon>
        <taxon>Chitinophagales</taxon>
        <taxon>Chitinophagaceae</taxon>
        <taxon>Chitinophaga</taxon>
    </lineage>
</organism>
<keyword evidence="1" id="KW-1133">Transmembrane helix</keyword>
<keyword evidence="3" id="KW-1185">Reference proteome</keyword>
<reference evidence="2 3" key="1">
    <citation type="submission" date="2024-03" db="EMBL/GenBank/DDBJ databases">
        <title>Chitinophaga caseinilytica sp. nov., a casein hydrolysing bacterium isolated from forest soil.</title>
        <authorList>
            <person name="Lee D.S."/>
            <person name="Han D.M."/>
            <person name="Baek J.H."/>
            <person name="Choi D.G."/>
            <person name="Jeon J.H."/>
            <person name="Jeon C.O."/>
        </authorList>
    </citation>
    <scope>NUCLEOTIDE SEQUENCE [LARGE SCALE GENOMIC DNA]</scope>
    <source>
        <strain evidence="2 3">KACC 19118</strain>
    </source>
</reference>
<evidence type="ECO:0000313" key="2">
    <source>
        <dbReference type="EMBL" id="WZN48519.1"/>
    </source>
</evidence>
<sequence length="122" mass="13605">MRLLIGCATVWAFIHFFRGIGHPLPFLNSYLTDFLAVPAMAHLALLIIRRAVARDPGFVFPFGWVLFVAAYVSLVMEVFAPAFSPRYTGDWGDVVAYFAGGVCYQLWMKRKAVFAGNKGEPV</sequence>
<keyword evidence="1" id="KW-0472">Membrane</keyword>
<dbReference type="Proteomes" id="UP001449657">
    <property type="component" value="Chromosome"/>
</dbReference>
<dbReference type="EMBL" id="CP150096">
    <property type="protein sequence ID" value="WZN48519.1"/>
    <property type="molecule type" value="Genomic_DNA"/>
</dbReference>
<keyword evidence="1" id="KW-0812">Transmembrane</keyword>
<proteinExistence type="predicted"/>
<evidence type="ECO:0008006" key="4">
    <source>
        <dbReference type="Google" id="ProtNLM"/>
    </source>
</evidence>
<evidence type="ECO:0000313" key="3">
    <source>
        <dbReference type="Proteomes" id="UP001449657"/>
    </source>
</evidence>
<protein>
    <recommendedName>
        <fullName evidence="4">Magnesium citrate secondary transporter</fullName>
    </recommendedName>
</protein>
<name>A0ABZ2Z8G2_9BACT</name>
<evidence type="ECO:0000256" key="1">
    <source>
        <dbReference type="SAM" id="Phobius"/>
    </source>
</evidence>
<feature type="transmembrane region" description="Helical" evidence="1">
    <location>
        <begin position="29"/>
        <end position="48"/>
    </location>
</feature>
<dbReference type="RefSeq" id="WP_341843109.1">
    <property type="nucleotide sequence ID" value="NZ_CP149792.1"/>
</dbReference>